<accession>A0AAN9Y347</accession>
<evidence type="ECO:0000256" key="5">
    <source>
        <dbReference type="ARBA" id="ARBA00023136"/>
    </source>
</evidence>
<feature type="transmembrane region" description="Helical" evidence="6">
    <location>
        <begin position="460"/>
        <end position="481"/>
    </location>
</feature>
<proteinExistence type="inferred from homology"/>
<feature type="transmembrane region" description="Helical" evidence="6">
    <location>
        <begin position="146"/>
        <end position="164"/>
    </location>
</feature>
<sequence length="573" mass="64651">MGACCSSDSESSQDFRKRKNLNADEFDGPIKSRTCTDVQYLVLFVGFIFVWAGLVAYAVSHGDLKRILEGYDDCGYICGMDNPAFNNSMIPRDCSQRDLTLKNKLIFGRRCIPEGEGAAFEIVAASDVTEFFEKAAKDVKVCYKEIVYLCLFALALSVFMIVLYRYFAGFLVWFVLISVVIVCVGFTAYLWSQWISARQTGDGAENKKTTYFVYAILATLATIIILLLIFGMRKSIHLVAHLFYESGKAVQAMPLIVCQPFVTFVAVCGLLFLWIYFFLWIESSGFPRLKVNAERITFKKDEVIQFARVFNVIAIFWMVQFFIGCQHMIISGAVSTWFFTRKKSAVNSPISTSYGYLFNYHLGTVALGSLLIAIVQIVRLIFSAVKSAVKEPKNDFTRSLYKCFSCCLYCLEKILVYLTRNAYIEVAIFGDNLWTSGKRAYHVLVNNALRVAAINSVGDFILFLGKALVVACSVLIGFKLLQNNDEINYIAVPLTIIGVFAYFVSHAFMTAFEMIIDTIFICFCEDCDMNDGQQNPYFMSKGLMEFVEKSQKVLRVGDATAEPKSQTSRFLED</sequence>
<evidence type="ECO:0000313" key="8">
    <source>
        <dbReference type="Proteomes" id="UP001367676"/>
    </source>
</evidence>
<protein>
    <recommendedName>
        <fullName evidence="6">Choline transporter-like protein</fullName>
    </recommendedName>
</protein>
<feature type="transmembrane region" description="Helical" evidence="6">
    <location>
        <begin position="487"/>
        <end position="504"/>
    </location>
</feature>
<evidence type="ECO:0000256" key="2">
    <source>
        <dbReference type="ARBA" id="ARBA00007168"/>
    </source>
</evidence>
<evidence type="ECO:0000256" key="6">
    <source>
        <dbReference type="RuleBase" id="RU368066"/>
    </source>
</evidence>
<feature type="transmembrane region" description="Helical" evidence="6">
    <location>
        <begin position="252"/>
        <end position="281"/>
    </location>
</feature>
<comment type="similarity">
    <text evidence="2 6">Belongs to the CTL (choline transporter-like) family.</text>
</comment>
<feature type="transmembrane region" description="Helical" evidence="6">
    <location>
        <begin position="309"/>
        <end position="340"/>
    </location>
</feature>
<feature type="transmembrane region" description="Helical" evidence="6">
    <location>
        <begin position="170"/>
        <end position="191"/>
    </location>
</feature>
<dbReference type="PANTHER" id="PTHR12385">
    <property type="entry name" value="CHOLINE TRANSPORTER-LIKE (SLC FAMILY 44)"/>
    <property type="match status" value="1"/>
</dbReference>
<name>A0AAN9Y347_9HEMI</name>
<evidence type="ECO:0000256" key="1">
    <source>
        <dbReference type="ARBA" id="ARBA00004141"/>
    </source>
</evidence>
<dbReference type="AlphaFoldDB" id="A0AAN9Y347"/>
<feature type="transmembrane region" description="Helical" evidence="6">
    <location>
        <begin position="360"/>
        <end position="382"/>
    </location>
</feature>
<comment type="function">
    <text evidence="6">Choline transporter.</text>
</comment>
<comment type="subcellular location">
    <subcellularLocation>
        <location evidence="6">Cell membrane</location>
        <topology evidence="6">Multi-pass membrane protein</topology>
    </subcellularLocation>
    <subcellularLocation>
        <location evidence="1">Membrane</location>
        <topology evidence="1">Multi-pass membrane protein</topology>
    </subcellularLocation>
</comment>
<dbReference type="PANTHER" id="PTHR12385:SF96">
    <property type="entry name" value="CHOLINE TRANSPORTER-LIKE PROTEIN"/>
    <property type="match status" value="1"/>
</dbReference>
<organism evidence="7 8">
    <name type="scientific">Parthenolecanium corni</name>
    <dbReference type="NCBI Taxonomy" id="536013"/>
    <lineage>
        <taxon>Eukaryota</taxon>
        <taxon>Metazoa</taxon>
        <taxon>Ecdysozoa</taxon>
        <taxon>Arthropoda</taxon>
        <taxon>Hexapoda</taxon>
        <taxon>Insecta</taxon>
        <taxon>Pterygota</taxon>
        <taxon>Neoptera</taxon>
        <taxon>Paraneoptera</taxon>
        <taxon>Hemiptera</taxon>
        <taxon>Sternorrhyncha</taxon>
        <taxon>Coccoidea</taxon>
        <taxon>Coccidae</taxon>
        <taxon>Parthenolecanium</taxon>
    </lineage>
</organism>
<dbReference type="GO" id="GO:0022857">
    <property type="term" value="F:transmembrane transporter activity"/>
    <property type="evidence" value="ECO:0007669"/>
    <property type="project" value="UniProtKB-UniRule"/>
</dbReference>
<keyword evidence="4 6" id="KW-1133">Transmembrane helix</keyword>
<dbReference type="InterPro" id="IPR007603">
    <property type="entry name" value="Choline_transptr-like"/>
</dbReference>
<comment type="caution">
    <text evidence="7">The sequence shown here is derived from an EMBL/GenBank/DDBJ whole genome shotgun (WGS) entry which is preliminary data.</text>
</comment>
<feature type="transmembrane region" description="Helical" evidence="6">
    <location>
        <begin position="38"/>
        <end position="59"/>
    </location>
</feature>
<dbReference type="EMBL" id="JBBCAQ010000023">
    <property type="protein sequence ID" value="KAK7588275.1"/>
    <property type="molecule type" value="Genomic_DNA"/>
</dbReference>
<evidence type="ECO:0000256" key="4">
    <source>
        <dbReference type="ARBA" id="ARBA00022989"/>
    </source>
</evidence>
<feature type="transmembrane region" description="Helical" evidence="6">
    <location>
        <begin position="211"/>
        <end position="232"/>
    </location>
</feature>
<reference evidence="7 8" key="1">
    <citation type="submission" date="2024-03" db="EMBL/GenBank/DDBJ databases">
        <title>Adaptation during the transition from Ophiocordyceps entomopathogen to insect associate is accompanied by gene loss and intensified selection.</title>
        <authorList>
            <person name="Ward C.M."/>
            <person name="Onetto C.A."/>
            <person name="Borneman A.R."/>
        </authorList>
    </citation>
    <scope>NUCLEOTIDE SEQUENCE [LARGE SCALE GENOMIC DNA]</scope>
    <source>
        <strain evidence="7">AWRI1</strain>
        <tissue evidence="7">Single Adult Female</tissue>
    </source>
</reference>
<evidence type="ECO:0000313" key="7">
    <source>
        <dbReference type="EMBL" id="KAK7588275.1"/>
    </source>
</evidence>
<evidence type="ECO:0000256" key="3">
    <source>
        <dbReference type="ARBA" id="ARBA00022692"/>
    </source>
</evidence>
<keyword evidence="3 6" id="KW-0812">Transmembrane</keyword>
<keyword evidence="5 6" id="KW-0472">Membrane</keyword>
<dbReference type="Pfam" id="PF04515">
    <property type="entry name" value="Choline_transpo"/>
    <property type="match status" value="1"/>
</dbReference>
<dbReference type="Proteomes" id="UP001367676">
    <property type="component" value="Unassembled WGS sequence"/>
</dbReference>
<dbReference type="GO" id="GO:0005886">
    <property type="term" value="C:plasma membrane"/>
    <property type="evidence" value="ECO:0007669"/>
    <property type="project" value="UniProtKB-SubCell"/>
</dbReference>
<keyword evidence="8" id="KW-1185">Reference proteome</keyword>
<gene>
    <name evidence="7" type="ORF">V9T40_005520</name>
</gene>